<feature type="compositionally biased region" description="Acidic residues" evidence="1">
    <location>
        <begin position="23"/>
        <end position="42"/>
    </location>
</feature>
<feature type="compositionally biased region" description="Acidic residues" evidence="1">
    <location>
        <begin position="54"/>
        <end position="82"/>
    </location>
</feature>
<dbReference type="Proteomes" id="UP001174934">
    <property type="component" value="Unassembled WGS sequence"/>
</dbReference>
<dbReference type="EMBL" id="JAULSR010000004">
    <property type="protein sequence ID" value="KAK0621757.1"/>
    <property type="molecule type" value="Genomic_DNA"/>
</dbReference>
<name>A0AA40C1R4_9PEZI</name>
<organism evidence="2 3">
    <name type="scientific">Bombardia bombarda</name>
    <dbReference type="NCBI Taxonomy" id="252184"/>
    <lineage>
        <taxon>Eukaryota</taxon>
        <taxon>Fungi</taxon>
        <taxon>Dikarya</taxon>
        <taxon>Ascomycota</taxon>
        <taxon>Pezizomycotina</taxon>
        <taxon>Sordariomycetes</taxon>
        <taxon>Sordariomycetidae</taxon>
        <taxon>Sordariales</taxon>
        <taxon>Lasiosphaeriaceae</taxon>
        <taxon>Bombardia</taxon>
    </lineage>
</organism>
<gene>
    <name evidence="2" type="ORF">B0T17DRAFT_618164</name>
</gene>
<dbReference type="AlphaFoldDB" id="A0AA40C1R4"/>
<protein>
    <submittedName>
        <fullName evidence="2">Uncharacterized protein</fullName>
    </submittedName>
</protein>
<accession>A0AA40C1R4</accession>
<feature type="region of interest" description="Disordered" evidence="1">
    <location>
        <begin position="1"/>
        <end position="103"/>
    </location>
</feature>
<evidence type="ECO:0000256" key="1">
    <source>
        <dbReference type="SAM" id="MobiDB-lite"/>
    </source>
</evidence>
<feature type="compositionally biased region" description="Basic residues" evidence="1">
    <location>
        <begin position="1"/>
        <end position="12"/>
    </location>
</feature>
<evidence type="ECO:0000313" key="2">
    <source>
        <dbReference type="EMBL" id="KAK0621757.1"/>
    </source>
</evidence>
<evidence type="ECO:0000313" key="3">
    <source>
        <dbReference type="Proteomes" id="UP001174934"/>
    </source>
</evidence>
<feature type="compositionally biased region" description="Basic and acidic residues" evidence="1">
    <location>
        <begin position="43"/>
        <end position="53"/>
    </location>
</feature>
<keyword evidence="3" id="KW-1185">Reference proteome</keyword>
<proteinExistence type="predicted"/>
<comment type="caution">
    <text evidence="2">The sequence shown here is derived from an EMBL/GenBank/DDBJ whole genome shotgun (WGS) entry which is preliminary data.</text>
</comment>
<reference evidence="2" key="1">
    <citation type="submission" date="2023-06" db="EMBL/GenBank/DDBJ databases">
        <title>Genome-scale phylogeny and comparative genomics of the fungal order Sordariales.</title>
        <authorList>
            <consortium name="Lawrence Berkeley National Laboratory"/>
            <person name="Hensen N."/>
            <person name="Bonometti L."/>
            <person name="Westerberg I."/>
            <person name="Brannstrom I.O."/>
            <person name="Guillou S."/>
            <person name="Cros-Aarteil S."/>
            <person name="Calhoun S."/>
            <person name="Haridas S."/>
            <person name="Kuo A."/>
            <person name="Mondo S."/>
            <person name="Pangilinan J."/>
            <person name="Riley R."/>
            <person name="LaButti K."/>
            <person name="Andreopoulos B."/>
            <person name="Lipzen A."/>
            <person name="Chen C."/>
            <person name="Yanf M."/>
            <person name="Daum C."/>
            <person name="Ng V."/>
            <person name="Clum A."/>
            <person name="Steindorff A."/>
            <person name="Ohm R."/>
            <person name="Martin F."/>
            <person name="Silar P."/>
            <person name="Natvig D."/>
            <person name="Lalanne C."/>
            <person name="Gautier V."/>
            <person name="Ament-velasquez S.L."/>
            <person name="Kruys A."/>
            <person name="Hutchinson M.I."/>
            <person name="Powell A.J."/>
            <person name="Barry K."/>
            <person name="Miller A.N."/>
            <person name="Grigoriev I.V."/>
            <person name="Debuchy R."/>
            <person name="Gladieux P."/>
            <person name="Thoren M.H."/>
            <person name="Johannesson H."/>
        </authorList>
    </citation>
    <scope>NUCLEOTIDE SEQUENCE</scope>
    <source>
        <strain evidence="2">SMH3391-2</strain>
    </source>
</reference>
<sequence length="130" mass="14493">MRPRPRRSKAAKKTYVESPLILGDDDDDEPIIVPEDQSEDDDFVAKPDDQLAHEDEEDESVDDADPSSEDESMQDGDGDGAPEDGAKDETSRPKKIRNVGAGMIQSRKNFHDIPHYPLETRIVTRVYAGP</sequence>